<dbReference type="Pfam" id="PF13304">
    <property type="entry name" value="AAA_21"/>
    <property type="match status" value="1"/>
</dbReference>
<dbReference type="GO" id="GO:0016887">
    <property type="term" value="F:ATP hydrolysis activity"/>
    <property type="evidence" value="ECO:0007669"/>
    <property type="project" value="InterPro"/>
</dbReference>
<protein>
    <submittedName>
        <fullName evidence="2">Predicted ATP-binding protein involved in virulence</fullName>
    </submittedName>
</protein>
<dbReference type="Gene3D" id="3.40.50.300">
    <property type="entry name" value="P-loop containing nucleotide triphosphate hydrolases"/>
    <property type="match status" value="1"/>
</dbReference>
<dbReference type="RefSeq" id="WP_134527829.1">
    <property type="nucleotide sequence ID" value="NZ_BJNO01000018.1"/>
</dbReference>
<dbReference type="PANTHER" id="PTHR43581:SF2">
    <property type="entry name" value="EXCINUCLEASE ATPASE SUBUNIT"/>
    <property type="match status" value="1"/>
</dbReference>
<evidence type="ECO:0000259" key="1">
    <source>
        <dbReference type="SMART" id="SM00382"/>
    </source>
</evidence>
<feature type="domain" description="AAA+ ATPase" evidence="1">
    <location>
        <begin position="46"/>
        <end position="310"/>
    </location>
</feature>
<dbReference type="EMBL" id="CAADJG010000002">
    <property type="protein sequence ID" value="VFS85147.1"/>
    <property type="molecule type" value="Genomic_DNA"/>
</dbReference>
<sequence>MKYRDSQTDLSLRKWFSHSLEHALLRQVSLELGTLRSLSAFKIKIDYPLLAIAGRNGSGKSTLLAMIACAYHSVDDNHLLTGKRKPYYTFADFFIQHSDEVPHEGILIGYGISYNNWRPSKRLPDGKGLGRQVRTKKKGGKWNNYDKRVNRQVVFLGIERIVPHSEKSQSKSYAKLFISNGNDLGCENEIRESVGYILNKKYDDFKYVSHSKYRLPIVTYEGKIISGFNMGAGENALFEIFSMLYSATSGALIIVDEIELGLHAEAQVKLIEKLKLVSLKRKLQIIFTTHSDIIFGCIPDDARIYIENINSKTIIHTEISPEYAFGKLSSENSQELDIMVEDTVASKLLSNILPSDIRSRVNIEVIGSASSLCRQMAAIFQRGVKKKIVTIFDGDQKKFFKDNLKYACSMLERDQEKFTEWFSKNIEFLPGDEWPEKWIIHKNLEHVNSLAALVNGDPDNTMAALIRAAGSEKHKELYDASLILGVNESEMLDRCCINIAMRCQENLTYLVEFIKNKLSE</sequence>
<reference evidence="2 3" key="1">
    <citation type="submission" date="2019-03" db="EMBL/GenBank/DDBJ databases">
        <authorList>
            <consortium name="Pathogen Informatics"/>
        </authorList>
    </citation>
    <scope>NUCLEOTIDE SEQUENCE [LARGE SCALE GENOMIC DNA]</scope>
    <source>
        <strain evidence="2 3">NCTC13038</strain>
    </source>
</reference>
<keyword evidence="2" id="KW-0067">ATP-binding</keyword>
<keyword evidence="2" id="KW-0547">Nucleotide-binding</keyword>
<proteinExistence type="predicted"/>
<dbReference type="InterPro" id="IPR051396">
    <property type="entry name" value="Bact_Antivir_Def_Nuclease"/>
</dbReference>
<dbReference type="PANTHER" id="PTHR43581">
    <property type="entry name" value="ATP/GTP PHOSPHATASE"/>
    <property type="match status" value="1"/>
</dbReference>
<gene>
    <name evidence="2" type="ORF">NCTC13038_05061</name>
</gene>
<dbReference type="CDD" id="cd00267">
    <property type="entry name" value="ABC_ATPase"/>
    <property type="match status" value="1"/>
</dbReference>
<accession>A0A485CKR2</accession>
<dbReference type="GO" id="GO:0005524">
    <property type="term" value="F:ATP binding"/>
    <property type="evidence" value="ECO:0007669"/>
    <property type="project" value="UniProtKB-KW"/>
</dbReference>
<organism evidence="2 3">
    <name type="scientific">Raoultella terrigena</name>
    <name type="common">Klebsiella terrigena</name>
    <dbReference type="NCBI Taxonomy" id="577"/>
    <lineage>
        <taxon>Bacteria</taxon>
        <taxon>Pseudomonadati</taxon>
        <taxon>Pseudomonadota</taxon>
        <taxon>Gammaproteobacteria</taxon>
        <taxon>Enterobacterales</taxon>
        <taxon>Enterobacteriaceae</taxon>
        <taxon>Klebsiella/Raoultella group</taxon>
        <taxon>Raoultella</taxon>
    </lineage>
</organism>
<name>A0A485CKR2_RAOTE</name>
<dbReference type="AlphaFoldDB" id="A0A485CKR2"/>
<dbReference type="InterPro" id="IPR003959">
    <property type="entry name" value="ATPase_AAA_core"/>
</dbReference>
<dbReference type="SMART" id="SM00382">
    <property type="entry name" value="AAA"/>
    <property type="match status" value="1"/>
</dbReference>
<dbReference type="InterPro" id="IPR027417">
    <property type="entry name" value="P-loop_NTPase"/>
</dbReference>
<dbReference type="Proteomes" id="UP000332594">
    <property type="component" value="Unassembled WGS sequence"/>
</dbReference>
<dbReference type="InterPro" id="IPR003593">
    <property type="entry name" value="AAA+_ATPase"/>
</dbReference>
<evidence type="ECO:0000313" key="3">
    <source>
        <dbReference type="Proteomes" id="UP000332594"/>
    </source>
</evidence>
<evidence type="ECO:0000313" key="2">
    <source>
        <dbReference type="EMBL" id="VFS85147.1"/>
    </source>
</evidence>
<dbReference type="SUPFAM" id="SSF52540">
    <property type="entry name" value="P-loop containing nucleoside triphosphate hydrolases"/>
    <property type="match status" value="1"/>
</dbReference>